<evidence type="ECO:0000256" key="1">
    <source>
        <dbReference type="ARBA" id="ARBA00043967"/>
    </source>
</evidence>
<keyword evidence="5" id="KW-1185">Reference proteome</keyword>
<protein>
    <submittedName>
        <fullName evidence="4">Fe-S cluster assembly protein SufB</fullName>
    </submittedName>
</protein>
<dbReference type="InterPro" id="IPR010231">
    <property type="entry name" value="SUF_FeS_clus_asmbl_SufB"/>
</dbReference>
<dbReference type="Pfam" id="PF19295">
    <property type="entry name" value="SufBD_N"/>
    <property type="match status" value="1"/>
</dbReference>
<accession>A0ABV8A378</accession>
<dbReference type="Pfam" id="PF01458">
    <property type="entry name" value="SUFBD_core"/>
    <property type="match status" value="1"/>
</dbReference>
<dbReference type="NCBIfam" id="TIGR01980">
    <property type="entry name" value="sufB"/>
    <property type="match status" value="1"/>
</dbReference>
<dbReference type="PANTHER" id="PTHR30508">
    <property type="entry name" value="FES CLUSTER ASSEMBLY PROTEIN SUF"/>
    <property type="match status" value="1"/>
</dbReference>
<organism evidence="4 5">
    <name type="scientific">Saccharospirillum mangrovi</name>
    <dbReference type="NCBI Taxonomy" id="2161747"/>
    <lineage>
        <taxon>Bacteria</taxon>
        <taxon>Pseudomonadati</taxon>
        <taxon>Pseudomonadota</taxon>
        <taxon>Gammaproteobacteria</taxon>
        <taxon>Oceanospirillales</taxon>
        <taxon>Saccharospirillaceae</taxon>
        <taxon>Saccharospirillum</taxon>
    </lineage>
</organism>
<dbReference type="PANTHER" id="PTHR30508:SF1">
    <property type="entry name" value="UPF0051 PROTEIN ABCI8, CHLOROPLASTIC-RELATED"/>
    <property type="match status" value="1"/>
</dbReference>
<evidence type="ECO:0000259" key="2">
    <source>
        <dbReference type="Pfam" id="PF01458"/>
    </source>
</evidence>
<dbReference type="SUPFAM" id="SSF101960">
    <property type="entry name" value="Stabilizer of iron transporter SufD"/>
    <property type="match status" value="1"/>
</dbReference>
<evidence type="ECO:0000259" key="3">
    <source>
        <dbReference type="Pfam" id="PF19295"/>
    </source>
</evidence>
<comment type="similarity">
    <text evidence="1">Belongs to the iron-sulfur cluster assembly SufBD family.</text>
</comment>
<dbReference type="Proteomes" id="UP001595617">
    <property type="component" value="Unassembled WGS sequence"/>
</dbReference>
<dbReference type="RefSeq" id="WP_380697402.1">
    <property type="nucleotide sequence ID" value="NZ_JBHRYR010000004.1"/>
</dbReference>
<dbReference type="InterPro" id="IPR037284">
    <property type="entry name" value="SUF_FeS_clus_asmbl_SufBD_sf"/>
</dbReference>
<sequence>MSEQVEQLIKKEYAAGFHSAIESDTLAPGLTEETVRFISAKKGEPEWLLEWRLKAFAAWQEMEEPTWAHVHYPEIDFQKVSYYSAPKSMADKPQSLDEVDPELLATYEKLGIPLHEQEMLAGVAVDAVFDSVSVVTTYRAKLEEAGVIFCPISEAVHKYPDLLKKYLGSVVPQKDNFYAALNSAVFSDGSFVYIPKGVRCPMELSTYFRINEMNTGQFERTLIVADEGSHVSYLEGCTAPMRDENQLHAAVVELVALDNAEIKYSTVQNWYPGNAEGKGGIYNFVTKRGICHTSAKISWTQVETGSAVTWKYPSCILKGDNSVGEFYSVALTNNFQQADTGTKMIHLGKNTKSTIIAKGISAGKSNSSYRGLVRMNAGADGARNFTQCDSLLIGDQCGAHTFPYIESKNPTAVIEHEATTSKVSDDQMFLCQQRGLDAEKAISMIVNGFCREVFKELPMEFAVEAGKLLEVSLEGSVG</sequence>
<name>A0ABV8A378_9GAMM</name>
<dbReference type="InterPro" id="IPR055346">
    <property type="entry name" value="Fe-S_cluster_assembly_SufBD"/>
</dbReference>
<comment type="caution">
    <text evidence="4">The sequence shown here is derived from an EMBL/GenBank/DDBJ whole genome shotgun (WGS) entry which is preliminary data.</text>
</comment>
<dbReference type="EMBL" id="JBHRYR010000004">
    <property type="protein sequence ID" value="MFC3853822.1"/>
    <property type="molecule type" value="Genomic_DNA"/>
</dbReference>
<reference evidence="5" key="1">
    <citation type="journal article" date="2019" name="Int. J. Syst. Evol. Microbiol.">
        <title>The Global Catalogue of Microorganisms (GCM) 10K type strain sequencing project: providing services to taxonomists for standard genome sequencing and annotation.</title>
        <authorList>
            <consortium name="The Broad Institute Genomics Platform"/>
            <consortium name="The Broad Institute Genome Sequencing Center for Infectious Disease"/>
            <person name="Wu L."/>
            <person name="Ma J."/>
        </authorList>
    </citation>
    <scope>NUCLEOTIDE SEQUENCE [LARGE SCALE GENOMIC DNA]</scope>
    <source>
        <strain evidence="5">IBRC 10765</strain>
    </source>
</reference>
<gene>
    <name evidence="4" type="primary">sufB</name>
    <name evidence="4" type="ORF">ACFOOG_13340</name>
</gene>
<feature type="domain" description="SUF system FeS cluster assembly SufBD core" evidence="2">
    <location>
        <begin position="208"/>
        <end position="449"/>
    </location>
</feature>
<evidence type="ECO:0000313" key="5">
    <source>
        <dbReference type="Proteomes" id="UP001595617"/>
    </source>
</evidence>
<dbReference type="NCBIfam" id="NF008773">
    <property type="entry name" value="PRK11814.1"/>
    <property type="match status" value="1"/>
</dbReference>
<feature type="domain" description="SUF system FeS cluster assembly SufBD N-terminal" evidence="3">
    <location>
        <begin position="139"/>
        <end position="200"/>
    </location>
</feature>
<dbReference type="InterPro" id="IPR000825">
    <property type="entry name" value="SUF_FeS_clus_asmbl_SufBD_core"/>
</dbReference>
<dbReference type="InterPro" id="IPR045595">
    <property type="entry name" value="SufBD_N"/>
</dbReference>
<evidence type="ECO:0000313" key="4">
    <source>
        <dbReference type="EMBL" id="MFC3853822.1"/>
    </source>
</evidence>
<proteinExistence type="inferred from homology"/>